<dbReference type="Proteomes" id="UP000659388">
    <property type="component" value="Unassembled WGS sequence"/>
</dbReference>
<name>A0A937F6J9_9BACT</name>
<protein>
    <submittedName>
        <fullName evidence="2">Uncharacterized protein</fullName>
    </submittedName>
</protein>
<comment type="caution">
    <text evidence="2">The sequence shown here is derived from an EMBL/GenBank/DDBJ whole genome shotgun (WGS) entry which is preliminary data.</text>
</comment>
<proteinExistence type="predicted"/>
<keyword evidence="3" id="KW-1185">Reference proteome</keyword>
<organism evidence="2 3">
    <name type="scientific">Fulvivirga sediminis</name>
    <dbReference type="NCBI Taxonomy" id="2803949"/>
    <lineage>
        <taxon>Bacteria</taxon>
        <taxon>Pseudomonadati</taxon>
        <taxon>Bacteroidota</taxon>
        <taxon>Cytophagia</taxon>
        <taxon>Cytophagales</taxon>
        <taxon>Fulvivirgaceae</taxon>
        <taxon>Fulvivirga</taxon>
    </lineage>
</organism>
<dbReference type="EMBL" id="JAESIY010000002">
    <property type="protein sequence ID" value="MBL3655245.1"/>
    <property type="molecule type" value="Genomic_DNA"/>
</dbReference>
<keyword evidence="1" id="KW-0812">Transmembrane</keyword>
<sequence>MSTKFTLKRILTYLTCLDTILKLLLVACILITTFSLFSSSAYISIRRVRLEKSTGPTAGLDSVSTIIYPEILFTSIPYYSGEPSDIDSVLRANL</sequence>
<gene>
    <name evidence="2" type="ORF">JL102_03830</name>
</gene>
<evidence type="ECO:0000313" key="3">
    <source>
        <dbReference type="Proteomes" id="UP000659388"/>
    </source>
</evidence>
<evidence type="ECO:0000256" key="1">
    <source>
        <dbReference type="SAM" id="Phobius"/>
    </source>
</evidence>
<keyword evidence="1" id="KW-1133">Transmembrane helix</keyword>
<dbReference type="RefSeq" id="WP_202242745.1">
    <property type="nucleotide sequence ID" value="NZ_JAESIY010000002.1"/>
</dbReference>
<dbReference type="AlphaFoldDB" id="A0A937F6J9"/>
<evidence type="ECO:0000313" key="2">
    <source>
        <dbReference type="EMBL" id="MBL3655245.1"/>
    </source>
</evidence>
<keyword evidence="1" id="KW-0472">Membrane</keyword>
<feature type="transmembrane region" description="Helical" evidence="1">
    <location>
        <begin position="20"/>
        <end position="43"/>
    </location>
</feature>
<reference evidence="2" key="1">
    <citation type="submission" date="2021-01" db="EMBL/GenBank/DDBJ databases">
        <title>Fulvivirga kasyanovii gen. nov., sp nov., a novel member of the phylum Bacteroidetes isolated from seawater in a mussel farm.</title>
        <authorList>
            <person name="Zhao L.-H."/>
            <person name="Wang Z.-J."/>
        </authorList>
    </citation>
    <scope>NUCLEOTIDE SEQUENCE</scope>
    <source>
        <strain evidence="2">2943</strain>
    </source>
</reference>
<accession>A0A937F6J9</accession>